<dbReference type="Proteomes" id="UP000224101">
    <property type="component" value="Segment"/>
</dbReference>
<dbReference type="GeneID" id="40085803"/>
<proteinExistence type="predicted"/>
<dbReference type="EMBL" id="KY979132">
    <property type="protein sequence ID" value="ASD50398.1"/>
    <property type="molecule type" value="Genomic_DNA"/>
</dbReference>
<evidence type="ECO:0000313" key="2">
    <source>
        <dbReference type="Proteomes" id="UP000224101"/>
    </source>
</evidence>
<dbReference type="RefSeq" id="YP_009609718.1">
    <property type="nucleotide sequence ID" value="NC_041997.1"/>
</dbReference>
<reference evidence="1 2" key="1">
    <citation type="submission" date="2017-08" db="EMBL/GenBank/DDBJ databases">
        <title>Characterization and complete genome sequence of novel bacteriophage infecting the causal agent of bacterial fruit blotch, Acidovorax citrulli.</title>
        <authorList>
            <person name="Midani A.R."/>
            <person name="Park S.-H."/>
            <person name="Choi T.-J."/>
        </authorList>
    </citation>
    <scope>NUCLEOTIDE SEQUENCE [LARGE SCALE GENOMIC DNA]</scope>
</reference>
<evidence type="ECO:0000313" key="1">
    <source>
        <dbReference type="EMBL" id="ASD50398.1"/>
    </source>
</evidence>
<protein>
    <submittedName>
        <fullName evidence="1">Uncharacterized protein</fullName>
    </submittedName>
</protein>
<name>A0A218M2W4_9CAUD</name>
<organism evidence="1 2">
    <name type="scientific">Acidovorax phage ACP17</name>
    <dbReference type="NCBI Taxonomy" id="2010329"/>
    <lineage>
        <taxon>Viruses</taxon>
        <taxon>Duplodnaviria</taxon>
        <taxon>Heunggongvirae</taxon>
        <taxon>Uroviricota</taxon>
        <taxon>Caudoviricetes</taxon>
        <taxon>Busanvirus</taxon>
        <taxon>Busanvirus ACP17</taxon>
    </lineage>
</organism>
<sequence>MQYEILEFEENTADKSFSASVESGGFVYCFNDLHIDGPNAEGRVDLSYDLVVAVLHTADNGFDWLTPEQWQHPHDIIAGDLLDDILGEKGEALE</sequence>
<dbReference type="KEGG" id="vg:40085803"/>
<accession>A0A218M2W4</accession>
<keyword evidence="2" id="KW-1185">Reference proteome</keyword>